<evidence type="ECO:0000256" key="3">
    <source>
        <dbReference type="ARBA" id="ARBA00022723"/>
    </source>
</evidence>
<evidence type="ECO:0000259" key="8">
    <source>
        <dbReference type="Pfam" id="PF01432"/>
    </source>
</evidence>
<organism evidence="9 10">
    <name type="scientific">Ditylenchus dipsaci</name>
    <dbReference type="NCBI Taxonomy" id="166011"/>
    <lineage>
        <taxon>Eukaryota</taxon>
        <taxon>Metazoa</taxon>
        <taxon>Ecdysozoa</taxon>
        <taxon>Nematoda</taxon>
        <taxon>Chromadorea</taxon>
        <taxon>Rhabditida</taxon>
        <taxon>Tylenchina</taxon>
        <taxon>Tylenchomorpha</taxon>
        <taxon>Sphaerularioidea</taxon>
        <taxon>Anguinidae</taxon>
        <taxon>Anguininae</taxon>
        <taxon>Ditylenchus</taxon>
    </lineage>
</organism>
<feature type="domain" description="Peptidase M3A/M3B catalytic" evidence="8">
    <location>
        <begin position="23"/>
        <end position="350"/>
    </location>
</feature>
<dbReference type="GO" id="GO:0046872">
    <property type="term" value="F:metal ion binding"/>
    <property type="evidence" value="ECO:0007669"/>
    <property type="project" value="UniProtKB-UniRule"/>
</dbReference>
<dbReference type="GO" id="GO:0004222">
    <property type="term" value="F:metalloendopeptidase activity"/>
    <property type="evidence" value="ECO:0007669"/>
    <property type="project" value="InterPro"/>
</dbReference>
<evidence type="ECO:0000256" key="1">
    <source>
        <dbReference type="ARBA" id="ARBA00006040"/>
    </source>
</evidence>
<dbReference type="GO" id="GO:0006627">
    <property type="term" value="P:protein processing involved in protein targeting to mitochondrion"/>
    <property type="evidence" value="ECO:0007669"/>
    <property type="project" value="TreeGrafter"/>
</dbReference>
<evidence type="ECO:0000256" key="6">
    <source>
        <dbReference type="ARBA" id="ARBA00023049"/>
    </source>
</evidence>
<dbReference type="InterPro" id="IPR024079">
    <property type="entry name" value="MetalloPept_cat_dom_sf"/>
</dbReference>
<sequence length="369" mass="41600">MGSGLCQSYFPAQAFAGSRRPIKFFNFGAILSGFESIVNKLYGLDFKVSLPEQGEVWPGNVLKLDVHKEGGTVFLGTIYLDMDIRSTKVQGDCHFTVRCSKLMGDGQYQTPIVVLSLSVMPLTKFCQRKQYPSEYESVMMDPQQAENFFHEMGHAIHSMLGRTRYQHVAGTRCPSDFAEVPSHLMECFLMTEANICRDPSGKAMTIDEANVLLSSRNIFGSIRTSQQALYALFDLQLHGQFAHQVSDGSLSTTNLFQKLADVALPCLERTPNYAYHHRISHLVTYGAKYYSYLVARAGASLIYENLFSENPFSRENGLKWGKIQSFGGEYPSHYLLEKVLDRKPGDEELSDVLQESILADEEKKRMPYI</sequence>
<keyword evidence="6 7" id="KW-0482">Metalloprotease</keyword>
<dbReference type="Gene3D" id="3.40.390.10">
    <property type="entry name" value="Collagenase (Catalytic Domain)"/>
    <property type="match status" value="1"/>
</dbReference>
<dbReference type="InterPro" id="IPR024077">
    <property type="entry name" value="Neurolysin/TOP_dom2"/>
</dbReference>
<dbReference type="AlphaFoldDB" id="A0A915E1M9"/>
<comment type="cofactor">
    <cofactor evidence="7">
        <name>Zn(2+)</name>
        <dbReference type="ChEBI" id="CHEBI:29105"/>
    </cofactor>
    <text evidence="7">Binds 1 zinc ion.</text>
</comment>
<keyword evidence="4 7" id="KW-0378">Hydrolase</keyword>
<dbReference type="Pfam" id="PF01432">
    <property type="entry name" value="Peptidase_M3"/>
    <property type="match status" value="1"/>
</dbReference>
<evidence type="ECO:0000256" key="2">
    <source>
        <dbReference type="ARBA" id="ARBA00022670"/>
    </source>
</evidence>
<dbReference type="WBParaSite" id="jg25515">
    <property type="protein sequence ID" value="jg25515"/>
    <property type="gene ID" value="jg25515"/>
</dbReference>
<dbReference type="GO" id="GO:0006518">
    <property type="term" value="P:peptide metabolic process"/>
    <property type="evidence" value="ECO:0007669"/>
    <property type="project" value="TreeGrafter"/>
</dbReference>
<evidence type="ECO:0000256" key="7">
    <source>
        <dbReference type="RuleBase" id="RU003435"/>
    </source>
</evidence>
<dbReference type="GO" id="GO:0005739">
    <property type="term" value="C:mitochondrion"/>
    <property type="evidence" value="ECO:0007669"/>
    <property type="project" value="TreeGrafter"/>
</dbReference>
<keyword evidence="5 7" id="KW-0862">Zinc</keyword>
<dbReference type="Gene3D" id="1.10.1370.10">
    <property type="entry name" value="Neurolysin, domain 3"/>
    <property type="match status" value="1"/>
</dbReference>
<evidence type="ECO:0000313" key="9">
    <source>
        <dbReference type="Proteomes" id="UP000887574"/>
    </source>
</evidence>
<proteinExistence type="inferred from homology"/>
<dbReference type="PANTHER" id="PTHR11804:SF79">
    <property type="entry name" value="MITOCHONDRIAL INTERMEDIATE PEPTIDASE"/>
    <property type="match status" value="1"/>
</dbReference>
<accession>A0A915E1M9</accession>
<protein>
    <submittedName>
        <fullName evidence="10">Peptidase M3A/M3B catalytic domain-containing protein</fullName>
    </submittedName>
</protein>
<keyword evidence="2 7" id="KW-0645">Protease</keyword>
<dbReference type="PANTHER" id="PTHR11804">
    <property type="entry name" value="PROTEASE M3 THIMET OLIGOPEPTIDASE-RELATED"/>
    <property type="match status" value="1"/>
</dbReference>
<dbReference type="InterPro" id="IPR001567">
    <property type="entry name" value="Pept_M3A_M3B_dom"/>
</dbReference>
<reference evidence="10" key="1">
    <citation type="submission" date="2022-11" db="UniProtKB">
        <authorList>
            <consortium name="WormBaseParasite"/>
        </authorList>
    </citation>
    <scope>IDENTIFICATION</scope>
</reference>
<evidence type="ECO:0000256" key="4">
    <source>
        <dbReference type="ARBA" id="ARBA00022801"/>
    </source>
</evidence>
<evidence type="ECO:0000313" key="10">
    <source>
        <dbReference type="WBParaSite" id="jg25515"/>
    </source>
</evidence>
<keyword evidence="3 7" id="KW-0479">Metal-binding</keyword>
<comment type="similarity">
    <text evidence="1 7">Belongs to the peptidase M3 family.</text>
</comment>
<evidence type="ECO:0000256" key="5">
    <source>
        <dbReference type="ARBA" id="ARBA00022833"/>
    </source>
</evidence>
<dbReference type="Proteomes" id="UP000887574">
    <property type="component" value="Unplaced"/>
</dbReference>
<keyword evidence="9" id="KW-1185">Reference proteome</keyword>
<name>A0A915E1M9_9BILA</name>
<dbReference type="InterPro" id="IPR045090">
    <property type="entry name" value="Pept_M3A_M3B"/>
</dbReference>
<dbReference type="SUPFAM" id="SSF55486">
    <property type="entry name" value="Metalloproteases ('zincins'), catalytic domain"/>
    <property type="match status" value="1"/>
</dbReference>